<dbReference type="EC" id="5.4.4.2" evidence="5"/>
<dbReference type="PANTHER" id="PTHR47253">
    <property type="match status" value="1"/>
</dbReference>
<gene>
    <name evidence="5" type="primary">menF</name>
    <name evidence="7" type="ORF">Sps_00176</name>
</gene>
<dbReference type="KEGG" id="spsw:Sps_00176"/>
<feature type="active site" description="Proton donor" evidence="5">
    <location>
        <position position="259"/>
    </location>
</feature>
<feature type="active site" description="Proton acceptor" evidence="5">
    <location>
        <position position="209"/>
    </location>
</feature>
<evidence type="ECO:0000256" key="1">
    <source>
        <dbReference type="ARBA" id="ARBA00000799"/>
    </source>
</evidence>
<comment type="similarity">
    <text evidence="2 5">Belongs to the isochorismate synthase family.</text>
</comment>
<dbReference type="SUPFAM" id="SSF56322">
    <property type="entry name" value="ADC synthase"/>
    <property type="match status" value="1"/>
</dbReference>
<evidence type="ECO:0000256" key="4">
    <source>
        <dbReference type="ARBA" id="ARBA00023235"/>
    </source>
</evidence>
<keyword evidence="8" id="KW-1185">Reference proteome</keyword>
<keyword evidence="3 5" id="KW-0460">Magnesium</keyword>
<dbReference type="EMBL" id="CP014782">
    <property type="protein sequence ID" value="AQS35396.1"/>
    <property type="molecule type" value="Genomic_DNA"/>
</dbReference>
<dbReference type="STRING" id="225848.Sps_00176"/>
<feature type="domain" description="Chorismate-utilising enzyme C-terminal" evidence="6">
    <location>
        <begin position="190"/>
        <end position="441"/>
    </location>
</feature>
<dbReference type="RefSeq" id="WP_077750754.1">
    <property type="nucleotide sequence ID" value="NZ_CP014782.1"/>
</dbReference>
<dbReference type="InterPro" id="IPR044250">
    <property type="entry name" value="MenF-like"/>
</dbReference>
<dbReference type="InterPro" id="IPR015890">
    <property type="entry name" value="Chorismate_C"/>
</dbReference>
<protein>
    <recommendedName>
        <fullName evidence="5">Isochorismate synthase MenF</fullName>
        <ecNumber evidence="5">5.4.4.2</ecNumber>
    </recommendedName>
    <alternativeName>
        <fullName evidence="5">Isochorismate mutase</fullName>
    </alternativeName>
</protein>
<dbReference type="Pfam" id="PF00425">
    <property type="entry name" value="Chorismate_bind"/>
    <property type="match status" value="1"/>
</dbReference>
<comment type="pathway">
    <text evidence="5">Quinol/quinone metabolism; 1,4-dihydroxy-2-naphthoate biosynthesis; 1,4-dihydroxy-2-naphthoate from chorismate: step 1/7.</text>
</comment>
<dbReference type="NCBIfam" id="TIGR00543">
    <property type="entry name" value="isochor_syn"/>
    <property type="match status" value="1"/>
</dbReference>
<evidence type="ECO:0000256" key="3">
    <source>
        <dbReference type="ARBA" id="ARBA00022842"/>
    </source>
</evidence>
<evidence type="ECO:0000256" key="2">
    <source>
        <dbReference type="ARBA" id="ARBA00005297"/>
    </source>
</evidence>
<sequence>MAALILSQAISSLTDKLKQFNFQSPSDPIIQLSVSIKAIPAIAWLSAQPIYPRIYWKGRDTEEEVSAIGNCKDFFYEEASDDNQLAMAYQEQRALSNNQDIRYYGGVAFDRTTESWPEFGRARFVLPRIELRRSGTEYKLLVNLNCENQDTESERRNAIDSLASLAAPKPLPPPNKVSLLGRNDRPDRYHWTELVNKVTHPKFIKETPKVVLSRLTQLEINEEINPWMLLACWQGRNPNSFQFGFQFSPDSTFISCTPERLFRRRQRELFTEALAGTTTRGLNQEEDALLATQLMKDSKNSHENQLVRQHIVDVLTPLSNYVGAEETPKVFKLSHIQHLHRSIRAELKPGVDDFQLLLALHPTPAVGGLPKEPAMNFIRQREGYNRGWYAGACGYFNKYESEFAVAIRSALIEPGRINLFAGAGIVSGSEADAEWVELENKLTTILSILTEL</sequence>
<dbReference type="UniPathway" id="UPA01057">
    <property type="reaction ID" value="UER00163"/>
</dbReference>
<comment type="pathway">
    <text evidence="5">Quinol/quinone metabolism; menaquinone biosynthesis.</text>
</comment>
<accession>A0A1S6HIP5</accession>
<dbReference type="PANTHER" id="PTHR47253:SF4">
    <property type="entry name" value="ISOCHORISMATE SYNTHASE 2, CHLOROPLASTIC"/>
    <property type="match status" value="1"/>
</dbReference>
<name>A0A1S6HIP5_9GAMM</name>
<dbReference type="HAMAP" id="MF_01935">
    <property type="entry name" value="MenF"/>
    <property type="match status" value="1"/>
</dbReference>
<evidence type="ECO:0000313" key="8">
    <source>
        <dbReference type="Proteomes" id="UP000189545"/>
    </source>
</evidence>
<organism evidence="7 8">
    <name type="scientific">Shewanella psychrophila</name>
    <dbReference type="NCBI Taxonomy" id="225848"/>
    <lineage>
        <taxon>Bacteria</taxon>
        <taxon>Pseudomonadati</taxon>
        <taxon>Pseudomonadota</taxon>
        <taxon>Gammaproteobacteria</taxon>
        <taxon>Alteromonadales</taxon>
        <taxon>Shewanellaceae</taxon>
        <taxon>Shewanella</taxon>
    </lineage>
</organism>
<dbReference type="AlphaFoldDB" id="A0A1S6HIP5"/>
<comment type="function">
    <text evidence="5">Catalyzes the conversion of chorismate to isochorismate.</text>
</comment>
<keyword evidence="5" id="KW-0479">Metal-binding</keyword>
<feature type="binding site" evidence="5">
    <location>
        <position position="303"/>
    </location>
    <ligand>
        <name>Mg(2+)</name>
        <dbReference type="ChEBI" id="CHEBI:18420"/>
    </ligand>
</feature>
<dbReference type="GO" id="GO:0009234">
    <property type="term" value="P:menaquinone biosynthetic process"/>
    <property type="evidence" value="ECO:0007669"/>
    <property type="project" value="UniProtKB-UniRule"/>
</dbReference>
<reference evidence="7 8" key="1">
    <citation type="submission" date="2016-03" db="EMBL/GenBank/DDBJ databases">
        <title>Complete genome sequence of Shewanella psychrophila WP2, a deep sea bacterium isolated from west Pacific sediment.</title>
        <authorList>
            <person name="Xu G."/>
            <person name="Jian H."/>
        </authorList>
    </citation>
    <scope>NUCLEOTIDE SEQUENCE [LARGE SCALE GENOMIC DNA]</scope>
    <source>
        <strain evidence="7 8">WP2</strain>
    </source>
</reference>
<dbReference type="GO" id="GO:0008909">
    <property type="term" value="F:isochorismate synthase activity"/>
    <property type="evidence" value="ECO:0007669"/>
    <property type="project" value="UniProtKB-UniRule"/>
</dbReference>
<dbReference type="UniPathway" id="UPA00079"/>
<comment type="catalytic activity">
    <reaction evidence="1 5">
        <text>chorismate = isochorismate</text>
        <dbReference type="Rhea" id="RHEA:18985"/>
        <dbReference type="ChEBI" id="CHEBI:29748"/>
        <dbReference type="ChEBI" id="CHEBI:29780"/>
        <dbReference type="EC" id="5.4.4.2"/>
    </reaction>
</comment>
<keyword evidence="4 5" id="KW-0413">Isomerase</keyword>
<proteinExistence type="inferred from homology"/>
<evidence type="ECO:0000259" key="6">
    <source>
        <dbReference type="Pfam" id="PF00425"/>
    </source>
</evidence>
<keyword evidence="5" id="KW-0474">Menaquinone biosynthesis</keyword>
<dbReference type="Gene3D" id="3.60.120.10">
    <property type="entry name" value="Anthranilate synthase"/>
    <property type="match status" value="1"/>
</dbReference>
<dbReference type="OrthoDB" id="9806579at2"/>
<comment type="cofactor">
    <cofactor evidence="5">
        <name>Mg(2+)</name>
        <dbReference type="ChEBI" id="CHEBI:18420"/>
    </cofactor>
</comment>
<dbReference type="InterPro" id="IPR005801">
    <property type="entry name" value="ADC_synthase"/>
</dbReference>
<feature type="binding site" evidence="5">
    <location>
        <position position="437"/>
    </location>
    <ligand>
        <name>Mg(2+)</name>
        <dbReference type="ChEBI" id="CHEBI:18420"/>
    </ligand>
</feature>
<evidence type="ECO:0000256" key="5">
    <source>
        <dbReference type="HAMAP-Rule" id="MF_01935"/>
    </source>
</evidence>
<dbReference type="InterPro" id="IPR034681">
    <property type="entry name" value="MenF"/>
</dbReference>
<dbReference type="GO" id="GO:0000287">
    <property type="term" value="F:magnesium ion binding"/>
    <property type="evidence" value="ECO:0007669"/>
    <property type="project" value="UniProtKB-UniRule"/>
</dbReference>
<dbReference type="InterPro" id="IPR004561">
    <property type="entry name" value="IsoChor_synthase"/>
</dbReference>
<evidence type="ECO:0000313" key="7">
    <source>
        <dbReference type="EMBL" id="AQS35396.1"/>
    </source>
</evidence>
<dbReference type="Proteomes" id="UP000189545">
    <property type="component" value="Chromosome"/>
</dbReference>